<keyword evidence="6" id="KW-0411">Iron-sulfur</keyword>
<evidence type="ECO:0000256" key="5">
    <source>
        <dbReference type="ARBA" id="ARBA00023004"/>
    </source>
</evidence>
<dbReference type="PANTHER" id="PTHR11601:SF34">
    <property type="entry name" value="CYSTEINE DESULFURASE"/>
    <property type="match status" value="1"/>
</dbReference>
<evidence type="ECO:0000259" key="7">
    <source>
        <dbReference type="Pfam" id="PF00266"/>
    </source>
</evidence>
<dbReference type="PIRSF" id="PIRSF005572">
    <property type="entry name" value="NifS"/>
    <property type="match status" value="1"/>
</dbReference>
<keyword evidence="2" id="KW-0808">Transferase</keyword>
<gene>
    <name evidence="8" type="ORF">KQI75_07500</name>
</gene>
<sequence>MMHYLDHAATTAVLPEAAALACQVMTEQFGNPSSVHKMGIEASGIVETARRHVAAILNAEPSEITFTSCGTEATNTAIFGACRRRGQGKHIITTAIEHAATLNTVHKLEQEGFEVTYLQPDADGHISVSDLREAIRPDTVLLTCMLANNEVGTVLPVKEFGKILKKKAPKALFHIDAVQGLARLPIKPKLWNADFISVSGHKIGAPKGIGALYIKKGTRIAPLMYGGGQERGMRPGTEAVPNIAAFGEACRVRLEQMDENYAKVQALCDRLTAGIAARFSWAKYNGKHDIPHVVNVSFPGCKSEVLLRILEMHDVYVSSGSACSKGKASHVLAAMKVDHADIDSALRISFAPSNTEEDVDALLDALEEGTARLRRA</sequence>
<reference evidence="8 9" key="1">
    <citation type="submission" date="2021-06" db="EMBL/GenBank/DDBJ databases">
        <authorList>
            <person name="Sun Q."/>
            <person name="Li D."/>
        </authorList>
    </citation>
    <scope>NUCLEOTIDE SEQUENCE [LARGE SCALE GENOMIC DNA]</scope>
    <source>
        <strain evidence="8 9">MSJd-7</strain>
    </source>
</reference>
<evidence type="ECO:0000313" key="9">
    <source>
        <dbReference type="Proteomes" id="UP000783588"/>
    </source>
</evidence>
<keyword evidence="5" id="KW-0408">Iron</keyword>
<evidence type="ECO:0000313" key="8">
    <source>
        <dbReference type="EMBL" id="MBU5490463.1"/>
    </source>
</evidence>
<keyword evidence="3" id="KW-0479">Metal-binding</keyword>
<comment type="caution">
    <text evidence="8">The sequence shown here is derived from an EMBL/GenBank/DDBJ whole genome shotgun (WGS) entry which is preliminary data.</text>
</comment>
<comment type="cofactor">
    <cofactor evidence="1">
        <name>pyridoxal 5'-phosphate</name>
        <dbReference type="ChEBI" id="CHEBI:597326"/>
    </cofactor>
</comment>
<keyword evidence="4" id="KW-0663">Pyridoxal phosphate</keyword>
<dbReference type="Pfam" id="PF00266">
    <property type="entry name" value="Aminotran_5"/>
    <property type="match status" value="1"/>
</dbReference>
<evidence type="ECO:0000256" key="6">
    <source>
        <dbReference type="ARBA" id="ARBA00023014"/>
    </source>
</evidence>
<dbReference type="PANTHER" id="PTHR11601">
    <property type="entry name" value="CYSTEINE DESULFURYLASE FAMILY MEMBER"/>
    <property type="match status" value="1"/>
</dbReference>
<dbReference type="InterPro" id="IPR016454">
    <property type="entry name" value="Cysteine_dSase"/>
</dbReference>
<organism evidence="8 9">
    <name type="scientific">Butyricicoccus intestinisimiae</name>
    <dbReference type="NCBI Taxonomy" id="2841509"/>
    <lineage>
        <taxon>Bacteria</taxon>
        <taxon>Bacillati</taxon>
        <taxon>Bacillota</taxon>
        <taxon>Clostridia</taxon>
        <taxon>Eubacteriales</taxon>
        <taxon>Butyricicoccaceae</taxon>
        <taxon>Butyricicoccus</taxon>
    </lineage>
</organism>
<dbReference type="Proteomes" id="UP000783588">
    <property type="component" value="Unassembled WGS sequence"/>
</dbReference>
<evidence type="ECO:0000256" key="1">
    <source>
        <dbReference type="ARBA" id="ARBA00001933"/>
    </source>
</evidence>
<dbReference type="EMBL" id="JAHLQI010000003">
    <property type="protein sequence ID" value="MBU5490463.1"/>
    <property type="molecule type" value="Genomic_DNA"/>
</dbReference>
<name>A0ABS6ES07_9FIRM</name>
<accession>A0ABS6ES07</accession>
<evidence type="ECO:0000256" key="2">
    <source>
        <dbReference type="ARBA" id="ARBA00022679"/>
    </source>
</evidence>
<keyword evidence="9" id="KW-1185">Reference proteome</keyword>
<evidence type="ECO:0000256" key="3">
    <source>
        <dbReference type="ARBA" id="ARBA00022723"/>
    </source>
</evidence>
<protein>
    <submittedName>
        <fullName evidence="8">Cysteine desulfurase</fullName>
    </submittedName>
</protein>
<proteinExistence type="predicted"/>
<evidence type="ECO:0000256" key="4">
    <source>
        <dbReference type="ARBA" id="ARBA00022898"/>
    </source>
</evidence>
<dbReference type="InterPro" id="IPR000192">
    <property type="entry name" value="Aminotrans_V_dom"/>
</dbReference>
<feature type="domain" description="Aminotransferase class V" evidence="7">
    <location>
        <begin position="3"/>
        <end position="362"/>
    </location>
</feature>